<dbReference type="InterPro" id="IPR010828">
    <property type="entry name" value="Atf2/Sli1-like"/>
</dbReference>
<organism evidence="2 3">
    <name type="scientific">Purpureocillium lilacinum</name>
    <name type="common">Paecilomyces lilacinus</name>
    <dbReference type="NCBI Taxonomy" id="33203"/>
    <lineage>
        <taxon>Eukaryota</taxon>
        <taxon>Fungi</taxon>
        <taxon>Dikarya</taxon>
        <taxon>Ascomycota</taxon>
        <taxon>Pezizomycotina</taxon>
        <taxon>Sordariomycetes</taxon>
        <taxon>Hypocreomycetidae</taxon>
        <taxon>Hypocreales</taxon>
        <taxon>Ophiocordycipitaceae</taxon>
        <taxon>Purpureocillium</taxon>
    </lineage>
</organism>
<dbReference type="InterPro" id="IPR052058">
    <property type="entry name" value="Alcohol_O-acetyltransferase"/>
</dbReference>
<proteinExistence type="predicted"/>
<evidence type="ECO:0000256" key="1">
    <source>
        <dbReference type="SAM" id="MobiDB-lite"/>
    </source>
</evidence>
<protein>
    <recommendedName>
        <fullName evidence="4">Alcohol acetyltransferase</fullName>
    </recommendedName>
</protein>
<dbReference type="PANTHER" id="PTHR28037">
    <property type="entry name" value="ALCOHOL O-ACETYLTRANSFERASE 1-RELATED"/>
    <property type="match status" value="1"/>
</dbReference>
<gene>
    <name evidence="2" type="ORF">Purlil1_93</name>
</gene>
<reference evidence="2 3" key="1">
    <citation type="journal article" date="2024" name="Microbiol. Resour. Announc.">
        <title>Genome annotations for the ascomycete fungi Trichoderma harzianum, Trichoderma aggressivum, and Purpureocillium lilacinum.</title>
        <authorList>
            <person name="Beijen E.P.W."/>
            <person name="Ohm R.A."/>
        </authorList>
    </citation>
    <scope>NUCLEOTIDE SEQUENCE [LARGE SCALE GENOMIC DNA]</scope>
    <source>
        <strain evidence="2 3">CBS 150709</strain>
    </source>
</reference>
<comment type="caution">
    <text evidence="2">The sequence shown here is derived from an EMBL/GenBank/DDBJ whole genome shotgun (WGS) entry which is preliminary data.</text>
</comment>
<dbReference type="EMBL" id="JAWRVI010000001">
    <property type="protein sequence ID" value="KAK4095297.1"/>
    <property type="molecule type" value="Genomic_DNA"/>
</dbReference>
<dbReference type="InterPro" id="IPR023213">
    <property type="entry name" value="CAT-like_dom_sf"/>
</dbReference>
<dbReference type="Gene3D" id="3.30.559.10">
    <property type="entry name" value="Chloramphenicol acetyltransferase-like domain"/>
    <property type="match status" value="1"/>
</dbReference>
<feature type="region of interest" description="Disordered" evidence="1">
    <location>
        <begin position="1"/>
        <end position="33"/>
    </location>
</feature>
<feature type="region of interest" description="Disordered" evidence="1">
    <location>
        <begin position="76"/>
        <end position="127"/>
    </location>
</feature>
<keyword evidence="3" id="KW-1185">Reference proteome</keyword>
<dbReference type="Proteomes" id="UP001287286">
    <property type="component" value="Unassembled WGS sequence"/>
</dbReference>
<evidence type="ECO:0000313" key="3">
    <source>
        <dbReference type="Proteomes" id="UP001287286"/>
    </source>
</evidence>
<accession>A0ABR0CGC7</accession>
<name>A0ABR0CGC7_PURLI</name>
<feature type="compositionally biased region" description="Low complexity" evidence="1">
    <location>
        <begin position="21"/>
        <end position="31"/>
    </location>
</feature>
<evidence type="ECO:0008006" key="4">
    <source>
        <dbReference type="Google" id="ProtNLM"/>
    </source>
</evidence>
<evidence type="ECO:0000313" key="2">
    <source>
        <dbReference type="EMBL" id="KAK4095297.1"/>
    </source>
</evidence>
<dbReference type="Pfam" id="PF07247">
    <property type="entry name" value="AATase"/>
    <property type="match status" value="1"/>
</dbReference>
<dbReference type="SUPFAM" id="SSF52777">
    <property type="entry name" value="CoA-dependent acyltransferases"/>
    <property type="match status" value="1"/>
</dbReference>
<dbReference type="PANTHER" id="PTHR28037:SF1">
    <property type="entry name" value="ALCOHOL O-ACETYLTRANSFERASE 1-RELATED"/>
    <property type="match status" value="1"/>
</dbReference>
<sequence length="678" mass="73708">MPREGRLAEVQAGAGPGTYRGSGSLRSSCGSPVPHSASALHQALTECHAVGLPHRRADVRYERERTLSVCDVQAAPASNAPRDARRSRQQCPKQCPPPFCGRDADGPRNPVGGRRRPPGSAGEIRGGPDDGWLHATLAWRVCGGGMLLRVVIAMVASSHQSLDKAEASPKAIRSLSWSELYQAAVHLLGQYVGAVISCRYAIPSHLQGEDADAQLRLTFETALARTVLDHPLLQCGVIDEDSPKPSFIELDAVDFANHVDWVTLNASDDLHGALRSTLEAGVGRNYPDGATRPGWRMVVLRPRGRDGPAVLEAVFFYNHIAVDGMSGKIFHESLLNHLNSHDPPEQLQSFQDRVLRLVDTAARFPPAPETIVTYPVSMCFFAGALWKAFRPNFFAVREGLSAAWAPVRLQPYKTNLRVFTVESGPLSNILALCRGNKTTLTGLLHGIALLSFAKQLDPATAPGFAAGTAIDMRRATPKAPDGYPWYDPSRTVCNILSTIHHHFDKRLVSDFRRSLEAAPGTDDREGNTLRMDALAPLIWSAAQRTRREIEAALALGNRDNMLGLMKYASDWRAMMRAQEFKPRGASWAVSNIGVIDGDATPEGTDDDDRRWSIEASTFTMSAEAAGAAVHISAISVRGGELSVELAWQDVVDGAVIKQLGDDLEKWLAYFGSIDLDAC</sequence>